<dbReference type="EC" id="1.1.1.91" evidence="3"/>
<dbReference type="InterPro" id="IPR018170">
    <property type="entry name" value="Aldo/ket_reductase_CS"/>
</dbReference>
<accession>A0A7W8VD87</accession>
<keyword evidence="4" id="KW-1185">Reference proteome</keyword>
<organism evidence="3 4">
    <name type="scientific">Nocardiopsis composta</name>
    <dbReference type="NCBI Taxonomy" id="157465"/>
    <lineage>
        <taxon>Bacteria</taxon>
        <taxon>Bacillati</taxon>
        <taxon>Actinomycetota</taxon>
        <taxon>Actinomycetes</taxon>
        <taxon>Streptosporangiales</taxon>
        <taxon>Nocardiopsidaceae</taxon>
        <taxon>Nocardiopsis</taxon>
    </lineage>
</organism>
<dbReference type="Gene3D" id="3.20.20.100">
    <property type="entry name" value="NADP-dependent oxidoreductase domain"/>
    <property type="match status" value="1"/>
</dbReference>
<dbReference type="InterPro" id="IPR036812">
    <property type="entry name" value="NAD(P)_OxRdtase_dom_sf"/>
</dbReference>
<gene>
    <name evidence="3" type="ORF">HDA36_001763</name>
</gene>
<dbReference type="PANTHER" id="PTHR43364">
    <property type="entry name" value="NADH-SPECIFIC METHYLGLYOXAL REDUCTASE-RELATED"/>
    <property type="match status" value="1"/>
</dbReference>
<evidence type="ECO:0000259" key="2">
    <source>
        <dbReference type="Pfam" id="PF00248"/>
    </source>
</evidence>
<dbReference type="InterPro" id="IPR050523">
    <property type="entry name" value="AKR_Detox_Biosynth"/>
</dbReference>
<dbReference type="PRINTS" id="PR00069">
    <property type="entry name" value="ALDKETRDTASE"/>
</dbReference>
<evidence type="ECO:0000256" key="1">
    <source>
        <dbReference type="ARBA" id="ARBA00023002"/>
    </source>
</evidence>
<dbReference type="GO" id="GO:0047681">
    <property type="term" value="F:aryl-alcohol dehydrogenase (NADP+) activity"/>
    <property type="evidence" value="ECO:0007669"/>
    <property type="project" value="UniProtKB-EC"/>
</dbReference>
<evidence type="ECO:0000313" key="3">
    <source>
        <dbReference type="EMBL" id="MBB5431679.1"/>
    </source>
</evidence>
<dbReference type="SUPFAM" id="SSF51430">
    <property type="entry name" value="NAD(P)-linked oxidoreductase"/>
    <property type="match status" value="1"/>
</dbReference>
<dbReference type="Pfam" id="PF00248">
    <property type="entry name" value="Aldo_ket_red"/>
    <property type="match status" value="1"/>
</dbReference>
<dbReference type="AlphaFoldDB" id="A0A7W8VD87"/>
<proteinExistence type="predicted"/>
<evidence type="ECO:0000313" key="4">
    <source>
        <dbReference type="Proteomes" id="UP000572635"/>
    </source>
</evidence>
<dbReference type="PROSITE" id="PS00062">
    <property type="entry name" value="ALDOKETO_REDUCTASE_2"/>
    <property type="match status" value="1"/>
</dbReference>
<dbReference type="GO" id="GO:0005829">
    <property type="term" value="C:cytosol"/>
    <property type="evidence" value="ECO:0007669"/>
    <property type="project" value="TreeGrafter"/>
</dbReference>
<sequence>MTTLGGSDIELHPLVLGGNTFGWTSDEATSHRIIDAYLDGGGTLIDTADGYSAWAPGNSGGESERTIGSWLRASGRRDSVAIATKVSRHPEFPGLGGANVKAAAEASLRRLGTDRIDLYYAHFDDPDTPLEETVAAFAALVKEGKVRYVGVSNYSPERLREWLETAERLGADLPVALQPHYSLVHRETYEPELRDIVLRTGMGALPYYALGGGFLTGKYRTRADLEGRARGTTVERYFSDAGLALVDVLAEIADAHSAEIPTIALAWLLTRPGIAAALASASRPEQLPSLLAAADVTLADDETAALTRASDAVTAG</sequence>
<dbReference type="RefSeq" id="WP_184391354.1">
    <property type="nucleotide sequence ID" value="NZ_BAAAJD010000051.1"/>
</dbReference>
<dbReference type="FunFam" id="3.20.20.100:FF:000004">
    <property type="entry name" value="Oxidoreductase, aldo/keto reductase"/>
    <property type="match status" value="1"/>
</dbReference>
<dbReference type="EMBL" id="JACHDB010000001">
    <property type="protein sequence ID" value="MBB5431679.1"/>
    <property type="molecule type" value="Genomic_DNA"/>
</dbReference>
<dbReference type="Proteomes" id="UP000572635">
    <property type="component" value="Unassembled WGS sequence"/>
</dbReference>
<dbReference type="PANTHER" id="PTHR43364:SF6">
    <property type="entry name" value="OXIDOREDUCTASE-RELATED"/>
    <property type="match status" value="1"/>
</dbReference>
<name>A0A7W8VD87_9ACTN</name>
<protein>
    <submittedName>
        <fullName evidence="3">Aryl-alcohol dehydrogenase (NADP+)</fullName>
        <ecNumber evidence="3">1.1.1.91</ecNumber>
    </submittedName>
</protein>
<dbReference type="CDD" id="cd19081">
    <property type="entry name" value="AKR_AKR9C1"/>
    <property type="match status" value="1"/>
</dbReference>
<dbReference type="InterPro" id="IPR020471">
    <property type="entry name" value="AKR"/>
</dbReference>
<dbReference type="InterPro" id="IPR023210">
    <property type="entry name" value="NADP_OxRdtase_dom"/>
</dbReference>
<keyword evidence="1 3" id="KW-0560">Oxidoreductase</keyword>
<reference evidence="3 4" key="1">
    <citation type="submission" date="2020-08" db="EMBL/GenBank/DDBJ databases">
        <title>Sequencing the genomes of 1000 actinobacteria strains.</title>
        <authorList>
            <person name="Klenk H.-P."/>
        </authorList>
    </citation>
    <scope>NUCLEOTIDE SEQUENCE [LARGE SCALE GENOMIC DNA]</scope>
    <source>
        <strain evidence="3 4">DSM 44551</strain>
    </source>
</reference>
<feature type="domain" description="NADP-dependent oxidoreductase" evidence="2">
    <location>
        <begin position="13"/>
        <end position="309"/>
    </location>
</feature>
<comment type="caution">
    <text evidence="3">The sequence shown here is derived from an EMBL/GenBank/DDBJ whole genome shotgun (WGS) entry which is preliminary data.</text>
</comment>